<dbReference type="SUPFAM" id="SSF51905">
    <property type="entry name" value="FAD/NAD(P)-binding domain"/>
    <property type="match status" value="1"/>
</dbReference>
<reference evidence="11" key="2">
    <citation type="journal article" date="2023" name="IMA Fungus">
        <title>Comparative genomic study of the Penicillium genus elucidates a diverse pangenome and 15 lateral gene transfer events.</title>
        <authorList>
            <person name="Petersen C."/>
            <person name="Sorensen T."/>
            <person name="Nielsen M.R."/>
            <person name="Sondergaard T.E."/>
            <person name="Sorensen J.L."/>
            <person name="Fitzpatrick D.A."/>
            <person name="Frisvad J.C."/>
            <person name="Nielsen K.L."/>
        </authorList>
    </citation>
    <scope>NUCLEOTIDE SEQUENCE</scope>
    <source>
        <strain evidence="11">IBT 35673</strain>
    </source>
</reference>
<evidence type="ECO:0000313" key="12">
    <source>
        <dbReference type="Proteomes" id="UP001147695"/>
    </source>
</evidence>
<name>A0A9W9QLK1_PENBR</name>
<dbReference type="GO" id="GO:0004497">
    <property type="term" value="F:monooxygenase activity"/>
    <property type="evidence" value="ECO:0007669"/>
    <property type="project" value="InterPro"/>
</dbReference>
<sequence>MRVIIVGGGIGGLTMANALEKAGIDFVMLEARARFDPQVGASIGLGPGAMRIFDQIGAADAILDHTAPVQVSKVHRRDGKLIMPPSPAFQLVQARFGYGVRFLERQLVLRALANCISQTANMLLSKVVQRIDHSEAGVMVHCQDGSSYHGDIVIGCDGINSKASTRAEMFRLASEADPHYLSAADRTEMCADYKCLFGISNPMEGFEDGDVDTTIDKGRSLLAMTGKNGRVFWSFHEELDKRYYYGAADYPRYSTADAEELALANASQHCNERLTLGDLWENRICSTLVPLEEGLFDKWSWGRIALLGDNTHKMTPNYGQGGSTAVESAAALANELKTLQNSGVVNGKTIAVAFAEWQKKRKTRVEATTREAAAVCRMQALNSIKAYILAFYVMPNATELLLNLVTGSLIGSEILEYLPVPSRSFEGSCPFNPKQGVGHQESTLKRAATAVPLLLISLWIRSQQPPEPVFQSLSFPSILQLTEGVLIYAIWLIEANRRGNAFNIAKFPFMWAVLSVIFGTGIVAPCYFFCHYVCSTVEKFAALDMRLTEIAYTQTILPLSIGLLGVAAMAQNLTYSPTSSLGNIQWIWGAIAALIMSIVPSLLMNIGVTKSTMHADSMGNQLRDLPYTRTCIHALTLICGVAWVACLSSTLLAGESWIARFIDGDYTSALRHIKLEETGLLLSAVFWLMLLIRDLKQAGMVESSWVKLVSMGLALGAVGGPAVVVGLGFMWREETLATKREKHAITREKYAEKSMLEVGLGRGRGMEKM</sequence>
<dbReference type="InterPro" id="IPR036188">
    <property type="entry name" value="FAD/NAD-bd_sf"/>
</dbReference>
<proteinExistence type="inferred from homology"/>
<evidence type="ECO:0000259" key="10">
    <source>
        <dbReference type="Pfam" id="PF01494"/>
    </source>
</evidence>
<evidence type="ECO:0000256" key="8">
    <source>
        <dbReference type="ARBA" id="ARBA00023136"/>
    </source>
</evidence>
<evidence type="ECO:0000256" key="3">
    <source>
        <dbReference type="ARBA" id="ARBA00022630"/>
    </source>
</evidence>
<evidence type="ECO:0000256" key="4">
    <source>
        <dbReference type="ARBA" id="ARBA00022692"/>
    </source>
</evidence>
<keyword evidence="5" id="KW-0274">FAD</keyword>
<keyword evidence="8 9" id="KW-0472">Membrane</keyword>
<reference evidence="11" key="1">
    <citation type="submission" date="2022-12" db="EMBL/GenBank/DDBJ databases">
        <authorList>
            <person name="Petersen C."/>
        </authorList>
    </citation>
    <scope>NUCLEOTIDE SEQUENCE</scope>
    <source>
        <strain evidence="11">IBT 35673</strain>
    </source>
</reference>
<keyword evidence="6 9" id="KW-1133">Transmembrane helix</keyword>
<feature type="transmembrane region" description="Helical" evidence="9">
    <location>
        <begin position="511"/>
        <end position="534"/>
    </location>
</feature>
<keyword evidence="4 9" id="KW-0812">Transmembrane</keyword>
<dbReference type="Gene3D" id="3.50.50.60">
    <property type="entry name" value="FAD/NAD(P)-binding domain"/>
    <property type="match status" value="1"/>
</dbReference>
<comment type="similarity">
    <text evidence="2">Belongs to the paxM FAD-dependent monooxygenase family.</text>
</comment>
<comment type="subcellular location">
    <subcellularLocation>
        <location evidence="1">Membrane</location>
    </subcellularLocation>
</comment>
<evidence type="ECO:0000256" key="1">
    <source>
        <dbReference type="ARBA" id="ARBA00004370"/>
    </source>
</evidence>
<evidence type="ECO:0000256" key="6">
    <source>
        <dbReference type="ARBA" id="ARBA00022989"/>
    </source>
</evidence>
<dbReference type="GO" id="GO:0071949">
    <property type="term" value="F:FAD binding"/>
    <property type="evidence" value="ECO:0007669"/>
    <property type="project" value="InterPro"/>
</dbReference>
<gene>
    <name evidence="11" type="ORF">N7452_005707</name>
</gene>
<dbReference type="PRINTS" id="PR00420">
    <property type="entry name" value="RNGMNOXGNASE"/>
</dbReference>
<evidence type="ECO:0000256" key="5">
    <source>
        <dbReference type="ARBA" id="ARBA00022827"/>
    </source>
</evidence>
<feature type="transmembrane region" description="Helical" evidence="9">
    <location>
        <begin position="630"/>
        <end position="653"/>
    </location>
</feature>
<dbReference type="AlphaFoldDB" id="A0A9W9QLK1"/>
<feature type="domain" description="FAD-binding" evidence="10">
    <location>
        <begin position="2"/>
        <end position="338"/>
    </location>
</feature>
<dbReference type="InterPro" id="IPR050562">
    <property type="entry name" value="FAD_mOase_fung"/>
</dbReference>
<accession>A0A9W9QLK1</accession>
<evidence type="ECO:0000313" key="11">
    <source>
        <dbReference type="EMBL" id="KAJ5338979.1"/>
    </source>
</evidence>
<dbReference type="InterPro" id="IPR002938">
    <property type="entry name" value="FAD-bd"/>
</dbReference>
<dbReference type="Proteomes" id="UP001147695">
    <property type="component" value="Unassembled WGS sequence"/>
</dbReference>
<comment type="caution">
    <text evidence="11">The sequence shown here is derived from an EMBL/GenBank/DDBJ whole genome shotgun (WGS) entry which is preliminary data.</text>
</comment>
<evidence type="ECO:0000256" key="2">
    <source>
        <dbReference type="ARBA" id="ARBA00007992"/>
    </source>
</evidence>
<feature type="transmembrane region" description="Helical" evidence="9">
    <location>
        <begin position="704"/>
        <end position="731"/>
    </location>
</feature>
<keyword evidence="7" id="KW-0560">Oxidoreductase</keyword>
<evidence type="ECO:0000256" key="7">
    <source>
        <dbReference type="ARBA" id="ARBA00023002"/>
    </source>
</evidence>
<feature type="transmembrane region" description="Helical" evidence="9">
    <location>
        <begin position="555"/>
        <end position="574"/>
    </location>
</feature>
<feature type="transmembrane region" description="Helical" evidence="9">
    <location>
        <begin position="586"/>
        <end position="609"/>
    </location>
</feature>
<protein>
    <submittedName>
        <fullName evidence="11">FAD binding domain protein</fullName>
    </submittedName>
</protein>
<evidence type="ECO:0000256" key="9">
    <source>
        <dbReference type="SAM" id="Phobius"/>
    </source>
</evidence>
<dbReference type="PANTHER" id="PTHR47356:SF2">
    <property type="entry name" value="FAD-BINDING DOMAIN-CONTAINING PROTEIN-RELATED"/>
    <property type="match status" value="1"/>
</dbReference>
<keyword evidence="3" id="KW-0285">Flavoprotein</keyword>
<dbReference type="GO" id="GO:0016020">
    <property type="term" value="C:membrane"/>
    <property type="evidence" value="ECO:0007669"/>
    <property type="project" value="UniProtKB-SubCell"/>
</dbReference>
<dbReference type="EMBL" id="JAPZBQ010000003">
    <property type="protein sequence ID" value="KAJ5338979.1"/>
    <property type="molecule type" value="Genomic_DNA"/>
</dbReference>
<dbReference type="PANTHER" id="PTHR47356">
    <property type="entry name" value="FAD-DEPENDENT MONOOXYGENASE ASQG-RELATED"/>
    <property type="match status" value="1"/>
</dbReference>
<dbReference type="Pfam" id="PF01494">
    <property type="entry name" value="FAD_binding_3"/>
    <property type="match status" value="1"/>
</dbReference>
<organism evidence="11 12">
    <name type="scientific">Penicillium brevicompactum</name>
    <dbReference type="NCBI Taxonomy" id="5074"/>
    <lineage>
        <taxon>Eukaryota</taxon>
        <taxon>Fungi</taxon>
        <taxon>Dikarya</taxon>
        <taxon>Ascomycota</taxon>
        <taxon>Pezizomycotina</taxon>
        <taxon>Eurotiomycetes</taxon>
        <taxon>Eurotiomycetidae</taxon>
        <taxon>Eurotiales</taxon>
        <taxon>Aspergillaceae</taxon>
        <taxon>Penicillium</taxon>
    </lineage>
</organism>